<comment type="caution">
    <text evidence="1">The sequence shown here is derived from an EMBL/GenBank/DDBJ whole genome shotgun (WGS) entry which is preliminary data.</text>
</comment>
<gene>
    <name evidence="1" type="ORF">KUCAC02_025633</name>
</gene>
<dbReference type="Proteomes" id="UP001057452">
    <property type="component" value="Chromosome 15"/>
</dbReference>
<reference evidence="1" key="1">
    <citation type="submission" date="2022-05" db="EMBL/GenBank/DDBJ databases">
        <title>Chromosome-level genome of Chaenocephalus aceratus.</title>
        <authorList>
            <person name="Park H."/>
        </authorList>
    </citation>
    <scope>NUCLEOTIDE SEQUENCE</scope>
    <source>
        <strain evidence="1">KU_202001</strain>
    </source>
</reference>
<feature type="non-terminal residue" evidence="1">
    <location>
        <position position="152"/>
    </location>
</feature>
<protein>
    <submittedName>
        <fullName evidence="1">Uncharacterized protein</fullName>
    </submittedName>
</protein>
<name>A0ACB9VUD3_CHAAC</name>
<proteinExistence type="predicted"/>
<keyword evidence="2" id="KW-1185">Reference proteome</keyword>
<evidence type="ECO:0000313" key="1">
    <source>
        <dbReference type="EMBL" id="KAI4803988.1"/>
    </source>
</evidence>
<accession>A0ACB9VUD3</accession>
<evidence type="ECO:0000313" key="2">
    <source>
        <dbReference type="Proteomes" id="UP001057452"/>
    </source>
</evidence>
<sequence length="152" mass="16762">VDCRMNSIKSFQRPKVKHHLAQTSENVHKDTLVSQDSASLSPVQTTDVWPCDICVTIDSCPLRSVEVSLQQSSQLPQFHTLFISHLTHFLPFSPTPQSSLHPSIYIFIPWHLSVDRPSGSCLLGQLAGEFGLESVGFGRQGISKVSCLCLST</sequence>
<dbReference type="EMBL" id="CM043799">
    <property type="protein sequence ID" value="KAI4803988.1"/>
    <property type="molecule type" value="Genomic_DNA"/>
</dbReference>
<organism evidence="1 2">
    <name type="scientific">Chaenocephalus aceratus</name>
    <name type="common">Blackfin icefish</name>
    <name type="synonym">Chaenichthys aceratus</name>
    <dbReference type="NCBI Taxonomy" id="36190"/>
    <lineage>
        <taxon>Eukaryota</taxon>
        <taxon>Metazoa</taxon>
        <taxon>Chordata</taxon>
        <taxon>Craniata</taxon>
        <taxon>Vertebrata</taxon>
        <taxon>Euteleostomi</taxon>
        <taxon>Actinopterygii</taxon>
        <taxon>Neopterygii</taxon>
        <taxon>Teleostei</taxon>
        <taxon>Neoteleostei</taxon>
        <taxon>Acanthomorphata</taxon>
        <taxon>Eupercaria</taxon>
        <taxon>Perciformes</taxon>
        <taxon>Notothenioidei</taxon>
        <taxon>Channichthyidae</taxon>
        <taxon>Chaenocephalus</taxon>
    </lineage>
</organism>
<feature type="non-terminal residue" evidence="1">
    <location>
        <position position="1"/>
    </location>
</feature>